<dbReference type="Proteomes" id="UP000176939">
    <property type="component" value="Unassembled WGS sequence"/>
</dbReference>
<name>A0A1F7X7Z9_9BACT</name>
<dbReference type="AlphaFoldDB" id="A0A1F7X7Z9"/>
<evidence type="ECO:0000313" key="2">
    <source>
        <dbReference type="Proteomes" id="UP000176939"/>
    </source>
</evidence>
<gene>
    <name evidence="1" type="ORF">A2Z67_02860</name>
</gene>
<accession>A0A1F7X7Z9</accession>
<proteinExistence type="predicted"/>
<dbReference type="EMBL" id="MGFQ01000007">
    <property type="protein sequence ID" value="OGM10518.1"/>
    <property type="molecule type" value="Genomic_DNA"/>
</dbReference>
<protein>
    <submittedName>
        <fullName evidence="1">Uncharacterized protein</fullName>
    </submittedName>
</protein>
<sequence>MKYIVLEKSHVKGHYATIKGKRVWVKEYQRAGEAKGIVSNSGILKSIKNLLDKIRGLKKQGQFTKEQKVYVQKKLAELEPKIKHFKTQKERVAVFNALKEVRKELGQKVTRAERHEPLKAPAINRALLTKDGKILSEETRKGLDKLGYSTADVKKMTEHEAKAIYWNEIEKEETGKVGKP</sequence>
<reference evidence="1 2" key="1">
    <citation type="journal article" date="2016" name="Nat. Commun.">
        <title>Thousands of microbial genomes shed light on interconnected biogeochemical processes in an aquifer system.</title>
        <authorList>
            <person name="Anantharaman K."/>
            <person name="Brown C.T."/>
            <person name="Hug L.A."/>
            <person name="Sharon I."/>
            <person name="Castelle C.J."/>
            <person name="Probst A.J."/>
            <person name="Thomas B.C."/>
            <person name="Singh A."/>
            <person name="Wilkins M.J."/>
            <person name="Karaoz U."/>
            <person name="Brodie E.L."/>
            <person name="Williams K.H."/>
            <person name="Hubbard S.S."/>
            <person name="Banfield J.F."/>
        </authorList>
    </citation>
    <scope>NUCLEOTIDE SEQUENCE [LARGE SCALE GENOMIC DNA]</scope>
</reference>
<comment type="caution">
    <text evidence="1">The sequence shown here is derived from an EMBL/GenBank/DDBJ whole genome shotgun (WGS) entry which is preliminary data.</text>
</comment>
<evidence type="ECO:0000313" key="1">
    <source>
        <dbReference type="EMBL" id="OGM10518.1"/>
    </source>
</evidence>
<organism evidence="1 2">
    <name type="scientific">Candidatus Woesebacteria bacterium RBG_13_36_22</name>
    <dbReference type="NCBI Taxonomy" id="1802478"/>
    <lineage>
        <taxon>Bacteria</taxon>
        <taxon>Candidatus Woeseibacteriota</taxon>
    </lineage>
</organism>